<dbReference type="GO" id="GO:0032259">
    <property type="term" value="P:methylation"/>
    <property type="evidence" value="ECO:0007669"/>
    <property type="project" value="UniProtKB-KW"/>
</dbReference>
<name>A0A418VRA2_RHOPL</name>
<keyword evidence="2" id="KW-0489">Methyltransferase</keyword>
<evidence type="ECO:0000259" key="1">
    <source>
        <dbReference type="Pfam" id="PF08241"/>
    </source>
</evidence>
<feature type="domain" description="Methyltransferase type 11" evidence="1">
    <location>
        <begin position="68"/>
        <end position="153"/>
    </location>
</feature>
<organism evidence="2 3">
    <name type="scientific">Rhodopseudomonas palustris</name>
    <dbReference type="NCBI Taxonomy" id="1076"/>
    <lineage>
        <taxon>Bacteria</taxon>
        <taxon>Pseudomonadati</taxon>
        <taxon>Pseudomonadota</taxon>
        <taxon>Alphaproteobacteria</taxon>
        <taxon>Hyphomicrobiales</taxon>
        <taxon>Nitrobacteraceae</taxon>
        <taxon>Rhodopseudomonas</taxon>
    </lineage>
</organism>
<dbReference type="InterPro" id="IPR013216">
    <property type="entry name" value="Methyltransf_11"/>
</dbReference>
<dbReference type="OrthoDB" id="9810247at2"/>
<dbReference type="InterPro" id="IPR029063">
    <property type="entry name" value="SAM-dependent_MTases_sf"/>
</dbReference>
<evidence type="ECO:0000313" key="3">
    <source>
        <dbReference type="Proteomes" id="UP000285523"/>
    </source>
</evidence>
<reference evidence="2 3" key="1">
    <citation type="submission" date="2018-09" db="EMBL/GenBank/DDBJ databases">
        <title>Draft genome sequence of Rhodopseudomonas palustris 2.1.18.</title>
        <authorList>
            <person name="Robertson S.L."/>
            <person name="Meyer T.E."/>
            <person name="Kyndt J.A."/>
        </authorList>
    </citation>
    <scope>NUCLEOTIDE SEQUENCE [LARGE SCALE GENOMIC DNA]</scope>
    <source>
        <strain evidence="2 3">2.1.18</strain>
    </source>
</reference>
<dbReference type="Pfam" id="PF08241">
    <property type="entry name" value="Methyltransf_11"/>
    <property type="match status" value="1"/>
</dbReference>
<sequence>MQPQISGFCPICERQVTFQMSKPDFYRSLQCSECQSGPRQRALWFALNRFRPKWRELSVHESSPGWDLVSRRLTAECKNYTASQYDPNLSPGEIVDGTRLPCKKYIVQNLERQTFADESFDLVVTQDVFEHIFDPFKAIAEIARTLRPGGATIMSVPVVRKFNPSQRRARLTGDGAIEFILSAEYHGNPVSGDGALVTVDWGYDIAALLARASGLWFIMQTFENMDYGIRDECNQILIGMKSPLPTLE</sequence>
<proteinExistence type="predicted"/>
<dbReference type="CDD" id="cd02440">
    <property type="entry name" value="AdoMet_MTases"/>
    <property type="match status" value="1"/>
</dbReference>
<dbReference type="SUPFAM" id="SSF53335">
    <property type="entry name" value="S-adenosyl-L-methionine-dependent methyltransferases"/>
    <property type="match status" value="1"/>
</dbReference>
<dbReference type="EMBL" id="QYYD01000001">
    <property type="protein sequence ID" value="RJF78875.1"/>
    <property type="molecule type" value="Genomic_DNA"/>
</dbReference>
<accession>A0A418VRA2</accession>
<keyword evidence="2" id="KW-0808">Transferase</keyword>
<comment type="caution">
    <text evidence="2">The sequence shown here is derived from an EMBL/GenBank/DDBJ whole genome shotgun (WGS) entry which is preliminary data.</text>
</comment>
<dbReference type="Gene3D" id="3.40.50.150">
    <property type="entry name" value="Vaccinia Virus protein VP39"/>
    <property type="match status" value="1"/>
</dbReference>
<dbReference type="GO" id="GO:0008757">
    <property type="term" value="F:S-adenosylmethionine-dependent methyltransferase activity"/>
    <property type="evidence" value="ECO:0007669"/>
    <property type="project" value="InterPro"/>
</dbReference>
<dbReference type="AlphaFoldDB" id="A0A418VRA2"/>
<evidence type="ECO:0000313" key="2">
    <source>
        <dbReference type="EMBL" id="RJF78875.1"/>
    </source>
</evidence>
<dbReference type="Proteomes" id="UP000285523">
    <property type="component" value="Unassembled WGS sequence"/>
</dbReference>
<protein>
    <submittedName>
        <fullName evidence="2">Class I SAM-dependent methyltransferase</fullName>
    </submittedName>
</protein>
<gene>
    <name evidence="2" type="ORF">D4Q52_01625</name>
</gene>